<evidence type="ECO:0000313" key="2">
    <source>
        <dbReference type="Proteomes" id="UP000886998"/>
    </source>
</evidence>
<protein>
    <submittedName>
        <fullName evidence="1">Uncharacterized protein</fullName>
    </submittedName>
</protein>
<accession>A0A8X6XAY2</accession>
<dbReference type="EMBL" id="BMAV01007432">
    <property type="protein sequence ID" value="GFY50378.1"/>
    <property type="molecule type" value="Genomic_DNA"/>
</dbReference>
<name>A0A8X6XAY2_9ARAC</name>
<reference evidence="1" key="1">
    <citation type="submission" date="2020-08" db="EMBL/GenBank/DDBJ databases">
        <title>Multicomponent nature underlies the extraordinary mechanical properties of spider dragline silk.</title>
        <authorList>
            <person name="Kono N."/>
            <person name="Nakamura H."/>
            <person name="Mori M."/>
            <person name="Yoshida Y."/>
            <person name="Ohtoshi R."/>
            <person name="Malay A.D."/>
            <person name="Moran D.A.P."/>
            <person name="Tomita M."/>
            <person name="Numata K."/>
            <person name="Arakawa K."/>
        </authorList>
    </citation>
    <scope>NUCLEOTIDE SEQUENCE</scope>
</reference>
<comment type="caution">
    <text evidence="1">The sequence shown here is derived from an EMBL/GenBank/DDBJ whole genome shotgun (WGS) entry which is preliminary data.</text>
</comment>
<dbReference type="AlphaFoldDB" id="A0A8X6XAY2"/>
<evidence type="ECO:0000313" key="1">
    <source>
        <dbReference type="EMBL" id="GFY50378.1"/>
    </source>
</evidence>
<keyword evidence="2" id="KW-1185">Reference proteome</keyword>
<dbReference type="Proteomes" id="UP000886998">
    <property type="component" value="Unassembled WGS sequence"/>
</dbReference>
<organism evidence="1 2">
    <name type="scientific">Trichonephila inaurata madagascariensis</name>
    <dbReference type="NCBI Taxonomy" id="2747483"/>
    <lineage>
        <taxon>Eukaryota</taxon>
        <taxon>Metazoa</taxon>
        <taxon>Ecdysozoa</taxon>
        <taxon>Arthropoda</taxon>
        <taxon>Chelicerata</taxon>
        <taxon>Arachnida</taxon>
        <taxon>Araneae</taxon>
        <taxon>Araneomorphae</taxon>
        <taxon>Entelegynae</taxon>
        <taxon>Araneoidea</taxon>
        <taxon>Nephilidae</taxon>
        <taxon>Trichonephila</taxon>
        <taxon>Trichonephila inaurata</taxon>
    </lineage>
</organism>
<gene>
    <name evidence="1" type="ORF">TNIN_300041</name>
</gene>
<sequence length="187" mass="20890">MPSNDYTYLGDGYSVRGSISSTSDREQDVSEIFKQSLRSEFVNTLPLDSSTSEYLRSFLLSDEATGVSSSETLGLETSVFNDNRIVPTSSFYVRRTFPHTFWSRQLFLGEFKYLLKSSAVTSLILPSPSEDKNKVYESVILTTKDSFSAVVPSSDFLSLIQKTESEGLIFKRDGDSMLSTDIKSSFP</sequence>
<proteinExistence type="predicted"/>